<feature type="transmembrane region" description="Helical" evidence="1">
    <location>
        <begin position="12"/>
        <end position="30"/>
    </location>
</feature>
<dbReference type="Proteomes" id="UP000199226">
    <property type="component" value="Unassembled WGS sequence"/>
</dbReference>
<gene>
    <name evidence="2" type="ORF">SAMN05421813_12836</name>
</gene>
<dbReference type="RefSeq" id="WP_090706361.1">
    <property type="nucleotide sequence ID" value="NZ_FNHH01000028.1"/>
</dbReference>
<feature type="transmembrane region" description="Helical" evidence="1">
    <location>
        <begin position="193"/>
        <end position="212"/>
    </location>
</feature>
<name>A0A1G9X463_9SPHI</name>
<evidence type="ECO:0000313" key="2">
    <source>
        <dbReference type="EMBL" id="SDM91133.1"/>
    </source>
</evidence>
<accession>A0A1G9X463</accession>
<evidence type="ECO:0000313" key="3">
    <source>
        <dbReference type="Proteomes" id="UP000199226"/>
    </source>
</evidence>
<reference evidence="3" key="1">
    <citation type="submission" date="2016-10" db="EMBL/GenBank/DDBJ databases">
        <authorList>
            <person name="Varghese N."/>
            <person name="Submissions S."/>
        </authorList>
    </citation>
    <scope>NUCLEOTIDE SEQUENCE [LARGE SCALE GENOMIC DNA]</scope>
    <source>
        <strain evidence="3">DSM 24536</strain>
    </source>
</reference>
<dbReference type="EMBL" id="FNHH01000028">
    <property type="protein sequence ID" value="SDM91133.1"/>
    <property type="molecule type" value="Genomic_DNA"/>
</dbReference>
<keyword evidence="3" id="KW-1185">Reference proteome</keyword>
<proteinExistence type="predicted"/>
<dbReference type="STRING" id="990371.SAMN05421813_12836"/>
<keyword evidence="1" id="KW-0472">Membrane</keyword>
<organism evidence="2 3">
    <name type="scientific">Daejeonella rubra</name>
    <dbReference type="NCBI Taxonomy" id="990371"/>
    <lineage>
        <taxon>Bacteria</taxon>
        <taxon>Pseudomonadati</taxon>
        <taxon>Bacteroidota</taxon>
        <taxon>Sphingobacteriia</taxon>
        <taxon>Sphingobacteriales</taxon>
        <taxon>Sphingobacteriaceae</taxon>
        <taxon>Daejeonella</taxon>
    </lineage>
</organism>
<protein>
    <submittedName>
        <fullName evidence="2">Uncharacterized protein</fullName>
    </submittedName>
</protein>
<dbReference type="AlphaFoldDB" id="A0A1G9X463"/>
<sequence>MDSINFILSNFYYSVALLLSISFFLHYFLVYPKNLSKKQWKYMDYVWLSLTVIGLVAPTRSAERTASEIKVSTLRPALIMNLQLIKSYFNRGDTSWICEGIMKPYNGPANFDELDRDWKTMCIWEKEMQIIVDKIDTVTFKVINLDSVPKANVQLDMFLRHEEVIIDRIKYYNSDASEFQVASKLAHETTKDLVWNLLSPLLLIIGIALRLTKVSGEIRHEN</sequence>
<keyword evidence="1" id="KW-1133">Transmembrane helix</keyword>
<evidence type="ECO:0000256" key="1">
    <source>
        <dbReference type="SAM" id="Phobius"/>
    </source>
</evidence>
<keyword evidence="1" id="KW-0812">Transmembrane</keyword>